<proteinExistence type="inferred from homology"/>
<dbReference type="EMBL" id="BDQV01008653">
    <property type="protein sequence ID" value="GAY34306.1"/>
    <property type="molecule type" value="Genomic_DNA"/>
</dbReference>
<dbReference type="PANTHER" id="PTHR31942:SF34">
    <property type="entry name" value="MLO-LIKE PROTEIN"/>
    <property type="match status" value="1"/>
</dbReference>
<feature type="non-terminal residue" evidence="9">
    <location>
        <position position="120"/>
    </location>
</feature>
<dbReference type="PANTHER" id="PTHR31942">
    <property type="entry name" value="MLO-LIKE PROTEIN 1"/>
    <property type="match status" value="1"/>
</dbReference>
<evidence type="ECO:0000256" key="7">
    <source>
        <dbReference type="ARBA" id="ARBA00023265"/>
    </source>
</evidence>
<keyword evidence="10" id="KW-1185">Reference proteome</keyword>
<keyword evidence="5 8" id="KW-1133">Transmembrane helix</keyword>
<keyword evidence="6 8" id="KW-0472">Membrane</keyword>
<feature type="transmembrane region" description="Helical" evidence="8">
    <location>
        <begin position="25"/>
        <end position="45"/>
    </location>
</feature>
<evidence type="ECO:0000256" key="8">
    <source>
        <dbReference type="SAM" id="Phobius"/>
    </source>
</evidence>
<sequence>AHLAPQSHTQFNFQKYINRSLEEDFKVVVGISPLIWFFAVVFLLFNTHGWYAYLWLPFIPLIVILLVGTKLQVIITKMGIRIQERGEVLKGVPVVQLGDDLFWFSQPRLILYLINFVLFQ</sequence>
<reference evidence="9 10" key="1">
    <citation type="journal article" date="2017" name="Front. Genet.">
        <title>Draft sequencing of the heterozygous diploid genome of Satsuma (Citrus unshiu Marc.) using a hybrid assembly approach.</title>
        <authorList>
            <person name="Shimizu T."/>
            <person name="Tanizawa Y."/>
            <person name="Mochizuki T."/>
            <person name="Nagasaki H."/>
            <person name="Yoshioka T."/>
            <person name="Toyoda A."/>
            <person name="Fujiyama A."/>
            <person name="Kaminuma E."/>
            <person name="Nakamura Y."/>
        </authorList>
    </citation>
    <scope>NUCLEOTIDE SEQUENCE [LARGE SCALE GENOMIC DNA]</scope>
    <source>
        <strain evidence="10">cv. Miyagawa wase</strain>
    </source>
</reference>
<evidence type="ECO:0000256" key="2">
    <source>
        <dbReference type="ARBA" id="ARBA00006574"/>
    </source>
</evidence>
<keyword evidence="4" id="KW-0611">Plant defense</keyword>
<name>A0A2H5N252_CITUN</name>
<gene>
    <name evidence="9" type="ORF">CUMW_287710</name>
</gene>
<dbReference type="GO" id="GO:0016020">
    <property type="term" value="C:membrane"/>
    <property type="evidence" value="ECO:0007669"/>
    <property type="project" value="UniProtKB-SubCell"/>
</dbReference>
<dbReference type="Proteomes" id="UP000236630">
    <property type="component" value="Unassembled WGS sequence"/>
</dbReference>
<evidence type="ECO:0008006" key="11">
    <source>
        <dbReference type="Google" id="ProtNLM"/>
    </source>
</evidence>
<dbReference type="GO" id="GO:0006952">
    <property type="term" value="P:defense response"/>
    <property type="evidence" value="ECO:0007669"/>
    <property type="project" value="UniProtKB-KW"/>
</dbReference>
<evidence type="ECO:0000313" key="10">
    <source>
        <dbReference type="Proteomes" id="UP000236630"/>
    </source>
</evidence>
<comment type="subcellular location">
    <subcellularLocation>
        <location evidence="1">Membrane</location>
        <topology evidence="1">Multi-pass membrane protein</topology>
    </subcellularLocation>
</comment>
<evidence type="ECO:0000256" key="1">
    <source>
        <dbReference type="ARBA" id="ARBA00004141"/>
    </source>
</evidence>
<evidence type="ECO:0000256" key="5">
    <source>
        <dbReference type="ARBA" id="ARBA00022989"/>
    </source>
</evidence>
<dbReference type="AlphaFoldDB" id="A0A2H5N252"/>
<protein>
    <recommendedName>
        <fullName evidence="11">MLO-like protein</fullName>
    </recommendedName>
</protein>
<dbReference type="STRING" id="55188.A0A2H5N252"/>
<evidence type="ECO:0000256" key="3">
    <source>
        <dbReference type="ARBA" id="ARBA00022692"/>
    </source>
</evidence>
<comment type="similarity">
    <text evidence="2">Belongs to the MLO family.</text>
</comment>
<feature type="non-terminal residue" evidence="9">
    <location>
        <position position="1"/>
    </location>
</feature>
<dbReference type="InterPro" id="IPR004326">
    <property type="entry name" value="Mlo"/>
</dbReference>
<evidence type="ECO:0000256" key="6">
    <source>
        <dbReference type="ARBA" id="ARBA00023136"/>
    </source>
</evidence>
<keyword evidence="3 8" id="KW-0812">Transmembrane</keyword>
<evidence type="ECO:0000256" key="4">
    <source>
        <dbReference type="ARBA" id="ARBA00022821"/>
    </source>
</evidence>
<feature type="transmembrane region" description="Helical" evidence="8">
    <location>
        <begin position="51"/>
        <end position="75"/>
    </location>
</feature>
<accession>A0A2H5N252</accession>
<dbReference type="Pfam" id="PF03094">
    <property type="entry name" value="Mlo"/>
    <property type="match status" value="1"/>
</dbReference>
<organism evidence="9 10">
    <name type="scientific">Citrus unshiu</name>
    <name type="common">Satsuma mandarin</name>
    <name type="synonym">Citrus nobilis var. unshiu</name>
    <dbReference type="NCBI Taxonomy" id="55188"/>
    <lineage>
        <taxon>Eukaryota</taxon>
        <taxon>Viridiplantae</taxon>
        <taxon>Streptophyta</taxon>
        <taxon>Embryophyta</taxon>
        <taxon>Tracheophyta</taxon>
        <taxon>Spermatophyta</taxon>
        <taxon>Magnoliopsida</taxon>
        <taxon>eudicotyledons</taxon>
        <taxon>Gunneridae</taxon>
        <taxon>Pentapetalae</taxon>
        <taxon>rosids</taxon>
        <taxon>malvids</taxon>
        <taxon>Sapindales</taxon>
        <taxon>Rutaceae</taxon>
        <taxon>Aurantioideae</taxon>
        <taxon>Citrus</taxon>
    </lineage>
</organism>
<comment type="caution">
    <text evidence="9">The sequence shown here is derived from an EMBL/GenBank/DDBJ whole genome shotgun (WGS) entry which is preliminary data.</text>
</comment>
<keyword evidence="7" id="KW-0568">Pathogenesis-related protein</keyword>
<evidence type="ECO:0000313" key="9">
    <source>
        <dbReference type="EMBL" id="GAY34306.1"/>
    </source>
</evidence>